<name>A0A1E5VP31_9POAL</name>
<dbReference type="PANTHER" id="PTHR32153">
    <property type="entry name" value="OJ000223_09.16 PROTEIN"/>
    <property type="match status" value="1"/>
</dbReference>
<dbReference type="AlphaFoldDB" id="A0A1E5VP31"/>
<dbReference type="Proteomes" id="UP000095767">
    <property type="component" value="Unassembled WGS sequence"/>
</dbReference>
<dbReference type="OrthoDB" id="675439at2759"/>
<organism evidence="1 2">
    <name type="scientific">Dichanthelium oligosanthes</name>
    <dbReference type="NCBI Taxonomy" id="888268"/>
    <lineage>
        <taxon>Eukaryota</taxon>
        <taxon>Viridiplantae</taxon>
        <taxon>Streptophyta</taxon>
        <taxon>Embryophyta</taxon>
        <taxon>Tracheophyta</taxon>
        <taxon>Spermatophyta</taxon>
        <taxon>Magnoliopsida</taxon>
        <taxon>Liliopsida</taxon>
        <taxon>Poales</taxon>
        <taxon>Poaceae</taxon>
        <taxon>PACMAD clade</taxon>
        <taxon>Panicoideae</taxon>
        <taxon>Panicodae</taxon>
        <taxon>Paniceae</taxon>
        <taxon>Dichantheliinae</taxon>
        <taxon>Dichanthelium</taxon>
    </lineage>
</organism>
<dbReference type="InterPro" id="IPR044997">
    <property type="entry name" value="F-box_plant"/>
</dbReference>
<gene>
    <name evidence="1" type="ORF">BAE44_0012091</name>
</gene>
<accession>A0A1E5VP31</accession>
<sequence length="56" mass="6361">LQIWLQPEHPTQLEAALGRLKELHLTNIPHGCHLSWTLFLLEAAPLLETLDIHVCS</sequence>
<reference evidence="1 2" key="1">
    <citation type="submission" date="2016-09" db="EMBL/GenBank/DDBJ databases">
        <title>The draft genome of Dichanthelium oligosanthes: A C3 panicoid grass species.</title>
        <authorList>
            <person name="Studer A.J."/>
            <person name="Schnable J.C."/>
            <person name="Brutnell T.P."/>
        </authorList>
    </citation>
    <scope>NUCLEOTIDE SEQUENCE [LARGE SCALE GENOMIC DNA]</scope>
    <source>
        <strain evidence="2">cv. Kellogg 1175</strain>
        <tissue evidence="1">Leaf</tissue>
    </source>
</reference>
<feature type="non-terminal residue" evidence="1">
    <location>
        <position position="1"/>
    </location>
</feature>
<keyword evidence="2" id="KW-1185">Reference proteome</keyword>
<comment type="caution">
    <text evidence="1">The sequence shown here is derived from an EMBL/GenBank/DDBJ whole genome shotgun (WGS) entry which is preliminary data.</text>
</comment>
<evidence type="ECO:0000313" key="1">
    <source>
        <dbReference type="EMBL" id="OEL26888.1"/>
    </source>
</evidence>
<evidence type="ECO:0000313" key="2">
    <source>
        <dbReference type="Proteomes" id="UP000095767"/>
    </source>
</evidence>
<protein>
    <submittedName>
        <fullName evidence="1">Uncharacterized protein</fullName>
    </submittedName>
</protein>
<dbReference type="EMBL" id="LWDX02033755">
    <property type="protein sequence ID" value="OEL26888.1"/>
    <property type="molecule type" value="Genomic_DNA"/>
</dbReference>
<proteinExistence type="predicted"/>